<dbReference type="InterPro" id="IPR001623">
    <property type="entry name" value="DnaJ_domain"/>
</dbReference>
<dbReference type="EMBL" id="BNJQ01000028">
    <property type="protein sequence ID" value="GHP10273.1"/>
    <property type="molecule type" value="Genomic_DNA"/>
</dbReference>
<reference evidence="2" key="1">
    <citation type="submission" date="2020-10" db="EMBL/GenBank/DDBJ databases">
        <title>Unveiling of a novel bifunctional photoreceptor, Dualchrome1, isolated from a cosmopolitan green alga.</title>
        <authorList>
            <person name="Suzuki S."/>
            <person name="Kawachi M."/>
        </authorList>
    </citation>
    <scope>NUCLEOTIDE SEQUENCE</scope>
    <source>
        <strain evidence="2">NIES 2893</strain>
    </source>
</reference>
<dbReference type="SMART" id="SM00271">
    <property type="entry name" value="DnaJ"/>
    <property type="match status" value="1"/>
</dbReference>
<dbReference type="Proteomes" id="UP000660262">
    <property type="component" value="Unassembled WGS sequence"/>
</dbReference>
<dbReference type="Gene3D" id="1.10.287.110">
    <property type="entry name" value="DnaJ domain"/>
    <property type="match status" value="1"/>
</dbReference>
<dbReference type="CDD" id="cd06257">
    <property type="entry name" value="DnaJ"/>
    <property type="match status" value="1"/>
</dbReference>
<evidence type="ECO:0000313" key="2">
    <source>
        <dbReference type="EMBL" id="GHP10273.1"/>
    </source>
</evidence>
<keyword evidence="3" id="KW-1185">Reference proteome</keyword>
<proteinExistence type="predicted"/>
<dbReference type="PRINTS" id="PR00625">
    <property type="entry name" value="JDOMAIN"/>
</dbReference>
<dbReference type="OrthoDB" id="498825at2759"/>
<dbReference type="InterPro" id="IPR036869">
    <property type="entry name" value="J_dom_sf"/>
</dbReference>
<dbReference type="PANTHER" id="PTHR24074">
    <property type="entry name" value="CO-CHAPERONE PROTEIN DJLA"/>
    <property type="match status" value="1"/>
</dbReference>
<dbReference type="SUPFAM" id="SSF46565">
    <property type="entry name" value="Chaperone J-domain"/>
    <property type="match status" value="1"/>
</dbReference>
<protein>
    <recommendedName>
        <fullName evidence="1">J domain-containing protein</fullName>
    </recommendedName>
</protein>
<gene>
    <name evidence="2" type="ORF">PPROV_000900500</name>
</gene>
<dbReference type="PROSITE" id="PS00636">
    <property type="entry name" value="DNAJ_1"/>
    <property type="match status" value="1"/>
</dbReference>
<dbReference type="Pfam" id="PF00226">
    <property type="entry name" value="DnaJ"/>
    <property type="match status" value="1"/>
</dbReference>
<feature type="domain" description="J" evidence="1">
    <location>
        <begin position="2"/>
        <end position="73"/>
    </location>
</feature>
<name>A0A830HUA8_9CHLO</name>
<dbReference type="InterPro" id="IPR018253">
    <property type="entry name" value="DnaJ_domain_CS"/>
</dbReference>
<evidence type="ECO:0000259" key="1">
    <source>
        <dbReference type="PROSITE" id="PS50076"/>
    </source>
</evidence>
<accession>A0A830HUA8</accession>
<evidence type="ECO:0000313" key="3">
    <source>
        <dbReference type="Proteomes" id="UP000660262"/>
    </source>
</evidence>
<dbReference type="PROSITE" id="PS50076">
    <property type="entry name" value="DNAJ_2"/>
    <property type="match status" value="1"/>
</dbReference>
<sequence length="193" mass="21483">MDYYRVLQVSRDASSAEIKAAYRKAALTCHPDRHASTGSADSQASMATKFAQITEAYETLSDVHRRRVYDRDGRSAAARDPTGASYWRQRGAATSSTWSEAEKARYFYNGGSTRPRPGLRDVLFSILRVPRSNPFTRADAAMHLLMGGTLFAGLGAFGSFGDVAWQSQNKGRSFDDAMDKVKRARRKWVSEEP</sequence>
<organism evidence="2 3">
    <name type="scientific">Pycnococcus provasolii</name>
    <dbReference type="NCBI Taxonomy" id="41880"/>
    <lineage>
        <taxon>Eukaryota</taxon>
        <taxon>Viridiplantae</taxon>
        <taxon>Chlorophyta</taxon>
        <taxon>Pseudoscourfieldiophyceae</taxon>
        <taxon>Pseudoscourfieldiales</taxon>
        <taxon>Pycnococcaceae</taxon>
        <taxon>Pycnococcus</taxon>
    </lineage>
</organism>
<comment type="caution">
    <text evidence="2">The sequence shown here is derived from an EMBL/GenBank/DDBJ whole genome shotgun (WGS) entry which is preliminary data.</text>
</comment>
<dbReference type="InterPro" id="IPR050817">
    <property type="entry name" value="DjlA_DnaK_co-chaperone"/>
</dbReference>
<dbReference type="AlphaFoldDB" id="A0A830HUA8"/>